<evidence type="ECO:0000313" key="3">
    <source>
        <dbReference type="Proteomes" id="UP001269375"/>
    </source>
</evidence>
<feature type="signal peptide" evidence="1">
    <location>
        <begin position="1"/>
        <end position="25"/>
    </location>
</feature>
<proteinExistence type="predicted"/>
<gene>
    <name evidence="2" type="ORF">QC825_10310</name>
</gene>
<dbReference type="Gene3D" id="2.30.30.240">
    <property type="entry name" value="PRC-barrel domain"/>
    <property type="match status" value="1"/>
</dbReference>
<name>A0ABU1GWN9_9GAMM</name>
<dbReference type="Proteomes" id="UP001269375">
    <property type="component" value="Unassembled WGS sequence"/>
</dbReference>
<evidence type="ECO:0000256" key="1">
    <source>
        <dbReference type="SAM" id="SignalP"/>
    </source>
</evidence>
<reference evidence="2 3" key="1">
    <citation type="submission" date="2023-04" db="EMBL/GenBank/DDBJ databases">
        <title>A long-awaited taxogenomic arrangement of the family Halomonadaceae.</title>
        <authorList>
            <person name="De La Haba R."/>
            <person name="Chuvochina M."/>
            <person name="Wittouck S."/>
            <person name="Arahal D.R."/>
            <person name="Sanchez-Porro C."/>
            <person name="Hugenholtz P."/>
            <person name="Ventosa A."/>
        </authorList>
    </citation>
    <scope>NUCLEOTIDE SEQUENCE [LARGE SCALE GENOMIC DNA]</scope>
    <source>
        <strain evidence="2 3">DSM 22428</strain>
    </source>
</reference>
<sequence>MSMKTRLLGMTLVTVTTFGATSAIAADTTNVQGLYSADELMDADVYLKSDSNREIGDVEDILLGEDMSVQAIVIDAEGLDKEGNYVIKKGDFTVQTSPDDNLDNIEYRVTVDMDEKAIADQPQYTNDWWQSSKAQAADAWDHTKKGAQSAWNSTKSATANLLDSASDAIDN</sequence>
<dbReference type="RefSeq" id="WP_251594105.1">
    <property type="nucleotide sequence ID" value="NZ_JAMLJI010000003.1"/>
</dbReference>
<keyword evidence="1" id="KW-0732">Signal</keyword>
<dbReference type="EMBL" id="JARWAO010000005">
    <property type="protein sequence ID" value="MDR5896465.1"/>
    <property type="molecule type" value="Genomic_DNA"/>
</dbReference>
<accession>A0ABU1GWN9</accession>
<keyword evidence="3" id="KW-1185">Reference proteome</keyword>
<feature type="chain" id="PRO_5045252547" evidence="1">
    <location>
        <begin position="26"/>
        <end position="171"/>
    </location>
</feature>
<protein>
    <submittedName>
        <fullName evidence="2">PRC-barrel domain containing protein</fullName>
    </submittedName>
</protein>
<evidence type="ECO:0000313" key="2">
    <source>
        <dbReference type="EMBL" id="MDR5896465.1"/>
    </source>
</evidence>
<organism evidence="2 3">
    <name type="scientific">Larsenimonas suaedae</name>
    <dbReference type="NCBI Taxonomy" id="1851019"/>
    <lineage>
        <taxon>Bacteria</taxon>
        <taxon>Pseudomonadati</taxon>
        <taxon>Pseudomonadota</taxon>
        <taxon>Gammaproteobacteria</taxon>
        <taxon>Oceanospirillales</taxon>
        <taxon>Halomonadaceae</taxon>
        <taxon>Larsenimonas</taxon>
    </lineage>
</organism>
<comment type="caution">
    <text evidence="2">The sequence shown here is derived from an EMBL/GenBank/DDBJ whole genome shotgun (WGS) entry which is preliminary data.</text>
</comment>